<evidence type="ECO:0000313" key="4">
    <source>
        <dbReference type="Proteomes" id="UP001174208"/>
    </source>
</evidence>
<comment type="similarity">
    <text evidence="1">Belongs to the AHA1 family.</text>
</comment>
<dbReference type="SUPFAM" id="SSF55961">
    <property type="entry name" value="Bet v1-like"/>
    <property type="match status" value="1"/>
</dbReference>
<dbReference type="Pfam" id="PF08327">
    <property type="entry name" value="AHSA1"/>
    <property type="match status" value="1"/>
</dbReference>
<keyword evidence="4" id="KW-1185">Reference proteome</keyword>
<protein>
    <submittedName>
        <fullName evidence="3">SRPBCC domain-containing protein</fullName>
    </submittedName>
</protein>
<gene>
    <name evidence="3" type="ORF">P5G50_10425</name>
</gene>
<evidence type="ECO:0000313" key="3">
    <source>
        <dbReference type="EMBL" id="MDN4614868.1"/>
    </source>
</evidence>
<dbReference type="InterPro" id="IPR013538">
    <property type="entry name" value="ASHA1/2-like_C"/>
</dbReference>
<dbReference type="RefSeq" id="WP_301209307.1">
    <property type="nucleotide sequence ID" value="NZ_JAROCF010000001.1"/>
</dbReference>
<sequence length="158" mass="17484">MTGELHETFTVTSRLEAPPERVFAAFADDAVRRRWFRLPGRSPEYRHLFAVGGGEEAHSTFTHPDGSTESLRYRSRYLDIVPARRIVFGYESSVDDVLRWTSLVTVLLAPDGDGTTLDWIEQVAFLERTGDGSADLPHLRGGTILRLNGLPAALDGAA</sequence>
<dbReference type="InterPro" id="IPR023393">
    <property type="entry name" value="START-like_dom_sf"/>
</dbReference>
<evidence type="ECO:0000256" key="1">
    <source>
        <dbReference type="ARBA" id="ARBA00006817"/>
    </source>
</evidence>
<organism evidence="3 4">
    <name type="scientific">Leifsonia williamsii</name>
    <dbReference type="NCBI Taxonomy" id="3035919"/>
    <lineage>
        <taxon>Bacteria</taxon>
        <taxon>Bacillati</taxon>
        <taxon>Actinomycetota</taxon>
        <taxon>Actinomycetes</taxon>
        <taxon>Micrococcales</taxon>
        <taxon>Microbacteriaceae</taxon>
        <taxon>Leifsonia</taxon>
    </lineage>
</organism>
<feature type="domain" description="Activator of Hsp90 ATPase homologue 1/2-like C-terminal" evidence="2">
    <location>
        <begin position="17"/>
        <end position="118"/>
    </location>
</feature>
<dbReference type="Proteomes" id="UP001174208">
    <property type="component" value="Unassembled WGS sequence"/>
</dbReference>
<proteinExistence type="inferred from homology"/>
<reference evidence="3" key="1">
    <citation type="submission" date="2023-06" db="EMBL/GenBank/DDBJ databases">
        <title>MT1 and MT2 Draft Genomes of Novel Species.</title>
        <authorList>
            <person name="Venkateswaran K."/>
        </authorList>
    </citation>
    <scope>NUCLEOTIDE SEQUENCE</scope>
    <source>
        <strain evidence="3">F6_8S_P_1B</strain>
    </source>
</reference>
<evidence type="ECO:0000259" key="2">
    <source>
        <dbReference type="Pfam" id="PF08327"/>
    </source>
</evidence>
<dbReference type="Gene3D" id="3.30.530.20">
    <property type="match status" value="1"/>
</dbReference>
<name>A0ABT8KBQ2_9MICO</name>
<comment type="caution">
    <text evidence="3">The sequence shown here is derived from an EMBL/GenBank/DDBJ whole genome shotgun (WGS) entry which is preliminary data.</text>
</comment>
<dbReference type="EMBL" id="JAROCF010000001">
    <property type="protein sequence ID" value="MDN4614868.1"/>
    <property type="molecule type" value="Genomic_DNA"/>
</dbReference>
<accession>A0ABT8KBQ2</accession>